<evidence type="ECO:0000313" key="3">
    <source>
        <dbReference type="Proteomes" id="UP000305760"/>
    </source>
</evidence>
<dbReference type="OrthoDB" id="6063629at2"/>
<accession>A0A5C4RSR0</accession>
<keyword evidence="3" id="KW-1185">Reference proteome</keyword>
<sequence>MNTALKIMASAVCLAAAAAGGYGLSRLQTPAAAAAEADNGLAAQLAEQALRQQALEEKLDRLVADIQGRRASASERSREQDGAASRQTLSERIAASRIASEALQSSLENRVANEAVSPAWALATTRQIEESLSAEHLQEVGATPPLQSSIECRSSICRIEMVYDNPGSIGEAALMLGMAINEDLPFTRSFQVSLPDGSTQIVVYATRKQI</sequence>
<feature type="chain" id="PRO_5022691596" description="Toxin co-regulated pilus biosynthesis protein Q C-terminal domain-containing protein" evidence="1">
    <location>
        <begin position="19"/>
        <end position="210"/>
    </location>
</feature>
<evidence type="ECO:0000256" key="1">
    <source>
        <dbReference type="SAM" id="SignalP"/>
    </source>
</evidence>
<reference evidence="2 3" key="1">
    <citation type="submission" date="2019-03" db="EMBL/GenBank/DDBJ databases">
        <title>Arenimonas daejeonensis sp. nov., isolated from compost.</title>
        <authorList>
            <person name="Jeon C.O."/>
        </authorList>
    </citation>
    <scope>NUCLEOTIDE SEQUENCE [LARGE SCALE GENOMIC DNA]</scope>
    <source>
        <strain evidence="2 3">R29</strain>
    </source>
</reference>
<dbReference type="AlphaFoldDB" id="A0A5C4RSR0"/>
<name>A0A5C4RSR0_9GAMM</name>
<dbReference type="EMBL" id="SMDR01000002">
    <property type="protein sequence ID" value="TNJ33964.1"/>
    <property type="molecule type" value="Genomic_DNA"/>
</dbReference>
<dbReference type="RefSeq" id="WP_139448897.1">
    <property type="nucleotide sequence ID" value="NZ_SMDR01000002.1"/>
</dbReference>
<protein>
    <recommendedName>
        <fullName evidence="4">Toxin co-regulated pilus biosynthesis protein Q C-terminal domain-containing protein</fullName>
    </recommendedName>
</protein>
<feature type="signal peptide" evidence="1">
    <location>
        <begin position="1"/>
        <end position="18"/>
    </location>
</feature>
<gene>
    <name evidence="2" type="ORF">E1B00_11595</name>
</gene>
<organism evidence="2 3">
    <name type="scientific">Arenimonas terrae</name>
    <dbReference type="NCBI Taxonomy" id="2546226"/>
    <lineage>
        <taxon>Bacteria</taxon>
        <taxon>Pseudomonadati</taxon>
        <taxon>Pseudomonadota</taxon>
        <taxon>Gammaproteobacteria</taxon>
        <taxon>Lysobacterales</taxon>
        <taxon>Lysobacteraceae</taxon>
        <taxon>Arenimonas</taxon>
    </lineage>
</organism>
<keyword evidence="1" id="KW-0732">Signal</keyword>
<evidence type="ECO:0008006" key="4">
    <source>
        <dbReference type="Google" id="ProtNLM"/>
    </source>
</evidence>
<comment type="caution">
    <text evidence="2">The sequence shown here is derived from an EMBL/GenBank/DDBJ whole genome shotgun (WGS) entry which is preliminary data.</text>
</comment>
<dbReference type="Proteomes" id="UP000305760">
    <property type="component" value="Unassembled WGS sequence"/>
</dbReference>
<evidence type="ECO:0000313" key="2">
    <source>
        <dbReference type="EMBL" id="TNJ33964.1"/>
    </source>
</evidence>
<proteinExistence type="predicted"/>